<evidence type="ECO:0000313" key="2">
    <source>
        <dbReference type="EMBL" id="MDQ0478898.1"/>
    </source>
</evidence>
<organism evidence="2 3">
    <name type="scientific">Hathewaya limosa</name>
    <name type="common">Clostridium limosum</name>
    <dbReference type="NCBI Taxonomy" id="1536"/>
    <lineage>
        <taxon>Bacteria</taxon>
        <taxon>Bacillati</taxon>
        <taxon>Bacillota</taxon>
        <taxon>Clostridia</taxon>
        <taxon>Eubacteriales</taxon>
        <taxon>Clostridiaceae</taxon>
        <taxon>Hathewaya</taxon>
    </lineage>
</organism>
<dbReference type="Pfam" id="PF07454">
    <property type="entry name" value="SpoIIP"/>
    <property type="match status" value="1"/>
</dbReference>
<evidence type="ECO:0000313" key="3">
    <source>
        <dbReference type="Proteomes" id="UP001224418"/>
    </source>
</evidence>
<dbReference type="Proteomes" id="UP001224418">
    <property type="component" value="Unassembled WGS sequence"/>
</dbReference>
<name>A0ABU0JRU2_HATLI</name>
<keyword evidence="1" id="KW-0812">Transmembrane</keyword>
<evidence type="ECO:0000256" key="1">
    <source>
        <dbReference type="SAM" id="Phobius"/>
    </source>
</evidence>
<dbReference type="RefSeq" id="WP_307355078.1">
    <property type="nucleotide sequence ID" value="NZ_BAAACJ010000041.1"/>
</dbReference>
<keyword evidence="3" id="KW-1185">Reference proteome</keyword>
<accession>A0ABU0JRU2</accession>
<proteinExistence type="predicted"/>
<dbReference type="InterPro" id="IPR010897">
    <property type="entry name" value="Spore_II_P"/>
</dbReference>
<dbReference type="NCBIfam" id="TIGR02867">
    <property type="entry name" value="spore_II_P"/>
    <property type="match status" value="1"/>
</dbReference>
<keyword evidence="1" id="KW-1133">Transmembrane helix</keyword>
<reference evidence="2 3" key="1">
    <citation type="submission" date="2023-07" db="EMBL/GenBank/DDBJ databases">
        <title>Genomic Encyclopedia of Type Strains, Phase IV (KMG-IV): sequencing the most valuable type-strain genomes for metagenomic binning, comparative biology and taxonomic classification.</title>
        <authorList>
            <person name="Goeker M."/>
        </authorList>
    </citation>
    <scope>NUCLEOTIDE SEQUENCE [LARGE SCALE GENOMIC DNA]</scope>
    <source>
        <strain evidence="2 3">DSM 1400</strain>
    </source>
</reference>
<protein>
    <submittedName>
        <fullName evidence="2">Stage II sporulation protein P</fullName>
    </submittedName>
</protein>
<comment type="caution">
    <text evidence="2">The sequence shown here is derived from an EMBL/GenBank/DDBJ whole genome shotgun (WGS) entry which is preliminary data.</text>
</comment>
<gene>
    <name evidence="2" type="ORF">QOZ93_000626</name>
</gene>
<sequence length="388" mass="44790">MDNNKFESKARYIRKISQNEDGCFKNKKVLNKRKIVCFFIVAIVSITFLLPLKINAFTGEKHLDLVYINFMKFTFPNIKLVSSKETGGIMELLWDFKNKGKQEILKNEVSFLKNQEQKVSSEVFNNCNDTKTKDEKSSNKDNEFFNLKEDSIHKFKDNIKDKEIITNEGKDFKNSPYRNKAKSSKPQILIYHTHTHEGFAPGKARTDDFKYSIGAAGDVLTETLEKDFNVNVIHDKTVHDNNYSVCYPKSGQTLDKYLKTYGDFDLIIDLHRDSLGSPSAKKAVTCKINGENAARFAFVMTTTNPYYKHQKKIVDKMLDITNKNYPGLVRGNAIFSYKRGINYYYSQNKNRHAILIEMGTNFNTIDEAKTTCKYLGRVMAEYLKTKNE</sequence>
<feature type="transmembrane region" description="Helical" evidence="1">
    <location>
        <begin position="35"/>
        <end position="52"/>
    </location>
</feature>
<keyword evidence="1" id="KW-0472">Membrane</keyword>
<dbReference type="EMBL" id="JAUSWN010000004">
    <property type="protein sequence ID" value="MDQ0478898.1"/>
    <property type="molecule type" value="Genomic_DNA"/>
</dbReference>